<evidence type="ECO:0008006" key="4">
    <source>
        <dbReference type="Google" id="ProtNLM"/>
    </source>
</evidence>
<sequence>MKNNVLKKNNIKTKVISLITAIALWMYVIVVVDPEEKKVIENIPITITNQKEIENDGLIPYPNDNLYTDITIEGKLSEIQKLNKNNINIYGEVINPVEGKNVVNLRTNISNRVSRELKDNTYVLNLEKIIKKKVDVKIDIPISIKSDIHSIIPEKTEVVVSGPRAIVNEVNYVGTTLQVNNKNDLNDENIELTLTAFTSKGAPLNVKISDKKINVKVLYLVSKEVPINIDYAGNEQNIGSYKISPEKITLLGSNEILQDVNEINTEKLKEADLRGATNKKVKLIIPNNVSVKGDISEVEISKTE</sequence>
<dbReference type="Proteomes" id="UP000713904">
    <property type="component" value="Unassembled WGS sequence"/>
</dbReference>
<dbReference type="PANTHER" id="PTHR37804">
    <property type="entry name" value="CDAA REGULATORY PROTEIN CDAR"/>
    <property type="match status" value="1"/>
</dbReference>
<protein>
    <recommendedName>
        <fullName evidence="4">YbbR-like protein</fullName>
    </recommendedName>
</protein>
<evidence type="ECO:0000313" key="2">
    <source>
        <dbReference type="EMBL" id="MBC2575077.1"/>
    </source>
</evidence>
<dbReference type="Pfam" id="PF07949">
    <property type="entry name" value="YbbR"/>
    <property type="match status" value="1"/>
</dbReference>
<comment type="caution">
    <text evidence="2">The sequence shown here is derived from an EMBL/GenBank/DDBJ whole genome shotgun (WGS) entry which is preliminary data.</text>
</comment>
<dbReference type="RefSeq" id="WP_185623131.1">
    <property type="nucleotide sequence ID" value="NZ_JABGBW010000001.1"/>
</dbReference>
<feature type="transmembrane region" description="Helical" evidence="1">
    <location>
        <begin position="15"/>
        <end position="32"/>
    </location>
</feature>
<name>A0ABR6TI22_9FIRM</name>
<gene>
    <name evidence="2" type="ORF">HLB29_00065</name>
</gene>
<evidence type="ECO:0000313" key="3">
    <source>
        <dbReference type="Proteomes" id="UP000713904"/>
    </source>
</evidence>
<accession>A0ABR6TI22</accession>
<keyword evidence="1" id="KW-0472">Membrane</keyword>
<reference evidence="2 3" key="1">
    <citation type="submission" date="2020-05" db="EMBL/GenBank/DDBJ databases">
        <title>Draft genome of xy-202 and genomic insight in genome of the genus Peptostreptococcus.</title>
        <authorList>
            <person name="Zhang Z."/>
        </authorList>
    </citation>
    <scope>NUCLEOTIDE SEQUENCE [LARGE SCALE GENOMIC DNA]</scope>
    <source>
        <strain evidence="2 3">DSM 27025</strain>
    </source>
</reference>
<dbReference type="Gene3D" id="2.170.120.40">
    <property type="entry name" value="YbbR-like domain"/>
    <property type="match status" value="1"/>
</dbReference>
<dbReference type="EMBL" id="JABGBW010000001">
    <property type="protein sequence ID" value="MBC2575077.1"/>
    <property type="molecule type" value="Genomic_DNA"/>
</dbReference>
<keyword evidence="1" id="KW-1133">Transmembrane helix</keyword>
<dbReference type="InterPro" id="IPR053154">
    <property type="entry name" value="c-di-AMP_regulator"/>
</dbReference>
<dbReference type="InterPro" id="IPR012505">
    <property type="entry name" value="YbbR"/>
</dbReference>
<keyword evidence="3" id="KW-1185">Reference proteome</keyword>
<evidence type="ECO:0000256" key="1">
    <source>
        <dbReference type="SAM" id="Phobius"/>
    </source>
</evidence>
<dbReference type="PANTHER" id="PTHR37804:SF1">
    <property type="entry name" value="CDAA REGULATORY PROTEIN CDAR"/>
    <property type="match status" value="1"/>
</dbReference>
<proteinExistence type="predicted"/>
<keyword evidence="1" id="KW-0812">Transmembrane</keyword>
<dbReference type="Gene3D" id="2.170.120.30">
    <property type="match status" value="1"/>
</dbReference>
<organism evidence="2 3">
    <name type="scientific">Peptostreptococcus canis</name>
    <dbReference type="NCBI Taxonomy" id="1159213"/>
    <lineage>
        <taxon>Bacteria</taxon>
        <taxon>Bacillati</taxon>
        <taxon>Bacillota</taxon>
        <taxon>Clostridia</taxon>
        <taxon>Peptostreptococcales</taxon>
        <taxon>Peptostreptococcaceae</taxon>
        <taxon>Peptostreptococcus</taxon>
    </lineage>
</organism>